<organism evidence="6 7">
    <name type="scientific">Apodospora peruviana</name>
    <dbReference type="NCBI Taxonomy" id="516989"/>
    <lineage>
        <taxon>Eukaryota</taxon>
        <taxon>Fungi</taxon>
        <taxon>Dikarya</taxon>
        <taxon>Ascomycota</taxon>
        <taxon>Pezizomycotina</taxon>
        <taxon>Sordariomycetes</taxon>
        <taxon>Sordariomycetidae</taxon>
        <taxon>Sordariales</taxon>
        <taxon>Lasiosphaeriaceae</taxon>
        <taxon>Apodospora</taxon>
    </lineage>
</organism>
<keyword evidence="7" id="KW-1185">Reference proteome</keyword>
<evidence type="ECO:0000256" key="3">
    <source>
        <dbReference type="ARBA" id="ARBA00022989"/>
    </source>
</evidence>
<evidence type="ECO:0000256" key="4">
    <source>
        <dbReference type="ARBA" id="ARBA00023136"/>
    </source>
</evidence>
<dbReference type="EMBL" id="JAUEDM010000005">
    <property type="protein sequence ID" value="KAK3316084.1"/>
    <property type="molecule type" value="Genomic_DNA"/>
</dbReference>
<evidence type="ECO:0000256" key="2">
    <source>
        <dbReference type="ARBA" id="ARBA00022692"/>
    </source>
</evidence>
<dbReference type="PANTHER" id="PTHR31465:SF32">
    <property type="entry name" value="DOMAIN PROTEIN, PUTATIVE-RELATED"/>
    <property type="match status" value="1"/>
</dbReference>
<evidence type="ECO:0000313" key="6">
    <source>
        <dbReference type="EMBL" id="KAK3316084.1"/>
    </source>
</evidence>
<dbReference type="AlphaFoldDB" id="A0AAE0M311"/>
<dbReference type="Pfam" id="PF04479">
    <property type="entry name" value="RTA1"/>
    <property type="match status" value="2"/>
</dbReference>
<dbReference type="InterPro" id="IPR007568">
    <property type="entry name" value="RTA1"/>
</dbReference>
<evidence type="ECO:0000313" key="7">
    <source>
        <dbReference type="Proteomes" id="UP001283341"/>
    </source>
</evidence>
<name>A0AAE0M311_9PEZI</name>
<feature type="transmembrane region" description="Helical" evidence="5">
    <location>
        <begin position="50"/>
        <end position="67"/>
    </location>
</feature>
<accession>A0AAE0M311</accession>
<gene>
    <name evidence="6" type="ORF">B0H66DRAFT_604394</name>
</gene>
<feature type="transmembrane region" description="Helical" evidence="5">
    <location>
        <begin position="79"/>
        <end position="104"/>
    </location>
</feature>
<reference evidence="6" key="2">
    <citation type="submission" date="2023-06" db="EMBL/GenBank/DDBJ databases">
        <authorList>
            <consortium name="Lawrence Berkeley National Laboratory"/>
            <person name="Haridas S."/>
            <person name="Hensen N."/>
            <person name="Bonometti L."/>
            <person name="Westerberg I."/>
            <person name="Brannstrom I.O."/>
            <person name="Guillou S."/>
            <person name="Cros-Aarteil S."/>
            <person name="Calhoun S."/>
            <person name="Kuo A."/>
            <person name="Mondo S."/>
            <person name="Pangilinan J."/>
            <person name="Riley R."/>
            <person name="Labutti K."/>
            <person name="Andreopoulos B."/>
            <person name="Lipzen A."/>
            <person name="Chen C."/>
            <person name="Yanf M."/>
            <person name="Daum C."/>
            <person name="Ng V."/>
            <person name="Clum A."/>
            <person name="Steindorff A."/>
            <person name="Ohm R."/>
            <person name="Martin F."/>
            <person name="Silar P."/>
            <person name="Natvig D."/>
            <person name="Lalanne C."/>
            <person name="Gautier V."/>
            <person name="Ament-Velasquez S.L."/>
            <person name="Kruys A."/>
            <person name="Hutchinson M.I."/>
            <person name="Powell A.J."/>
            <person name="Barry K."/>
            <person name="Miller A.N."/>
            <person name="Grigoriev I.V."/>
            <person name="Debuchy R."/>
            <person name="Gladieux P."/>
            <person name="Thoren M.H."/>
            <person name="Johannesson H."/>
        </authorList>
    </citation>
    <scope>NUCLEOTIDE SEQUENCE</scope>
    <source>
        <strain evidence="6">CBS 118394</strain>
    </source>
</reference>
<protein>
    <submittedName>
        <fullName evidence="6">RTA1 like protein-domain-containing protein</fullName>
    </submittedName>
</protein>
<reference evidence="6" key="1">
    <citation type="journal article" date="2023" name="Mol. Phylogenet. Evol.">
        <title>Genome-scale phylogeny and comparative genomics of the fungal order Sordariales.</title>
        <authorList>
            <person name="Hensen N."/>
            <person name="Bonometti L."/>
            <person name="Westerberg I."/>
            <person name="Brannstrom I.O."/>
            <person name="Guillou S."/>
            <person name="Cros-Aarteil S."/>
            <person name="Calhoun S."/>
            <person name="Haridas S."/>
            <person name="Kuo A."/>
            <person name="Mondo S."/>
            <person name="Pangilinan J."/>
            <person name="Riley R."/>
            <person name="LaButti K."/>
            <person name="Andreopoulos B."/>
            <person name="Lipzen A."/>
            <person name="Chen C."/>
            <person name="Yan M."/>
            <person name="Daum C."/>
            <person name="Ng V."/>
            <person name="Clum A."/>
            <person name="Steindorff A."/>
            <person name="Ohm R.A."/>
            <person name="Martin F."/>
            <person name="Silar P."/>
            <person name="Natvig D.O."/>
            <person name="Lalanne C."/>
            <person name="Gautier V."/>
            <person name="Ament-Velasquez S.L."/>
            <person name="Kruys A."/>
            <person name="Hutchinson M.I."/>
            <person name="Powell A.J."/>
            <person name="Barry K."/>
            <person name="Miller A.N."/>
            <person name="Grigoriev I.V."/>
            <person name="Debuchy R."/>
            <person name="Gladieux P."/>
            <person name="Hiltunen Thoren M."/>
            <person name="Johannesson H."/>
        </authorList>
    </citation>
    <scope>NUCLEOTIDE SEQUENCE</scope>
    <source>
        <strain evidence="6">CBS 118394</strain>
    </source>
</reference>
<dbReference type="PANTHER" id="PTHR31465">
    <property type="entry name" value="PROTEIN RTA1-RELATED"/>
    <property type="match status" value="1"/>
</dbReference>
<evidence type="ECO:0000256" key="1">
    <source>
        <dbReference type="ARBA" id="ARBA00004141"/>
    </source>
</evidence>
<comment type="caution">
    <text evidence="6">The sequence shown here is derived from an EMBL/GenBank/DDBJ whole genome shotgun (WGS) entry which is preliminary data.</text>
</comment>
<keyword evidence="3 5" id="KW-1133">Transmembrane helix</keyword>
<sequence length="281" mass="31053">MAVESMTERTESISVWMYNPSFALAVLASILYGFSFLAIFYLTVIKYRSWYFTSVVAGAAIEVVGYGMRCYSVRRPTDVGPFVATLSLIVLAPVFVTAGNYLLIGRLIQAILPPTRHRIICAGSGVASSKNWTGPTEKIGVNILIAGLGFQVVTFVAFMAIFGRFHFLARREATAAAPRGWQKLVRAVYVSSLSILIRCIYRVAEFAEGVDGYPFRQEWLFWVFEAAPMLVAISNFCVFHPGAFLGRRGGGGKRRVLSNEEDGAEMTSSAVRSRHIYRGLT</sequence>
<dbReference type="Proteomes" id="UP001283341">
    <property type="component" value="Unassembled WGS sequence"/>
</dbReference>
<keyword evidence="4 5" id="KW-0472">Membrane</keyword>
<evidence type="ECO:0000256" key="5">
    <source>
        <dbReference type="SAM" id="Phobius"/>
    </source>
</evidence>
<dbReference type="GO" id="GO:0016020">
    <property type="term" value="C:membrane"/>
    <property type="evidence" value="ECO:0007669"/>
    <property type="project" value="UniProtKB-SubCell"/>
</dbReference>
<proteinExistence type="predicted"/>
<keyword evidence="2 5" id="KW-0812">Transmembrane</keyword>
<feature type="transmembrane region" description="Helical" evidence="5">
    <location>
        <begin position="139"/>
        <end position="163"/>
    </location>
</feature>
<comment type="subcellular location">
    <subcellularLocation>
        <location evidence="1">Membrane</location>
        <topology evidence="1">Multi-pass membrane protein</topology>
    </subcellularLocation>
</comment>
<feature type="transmembrane region" description="Helical" evidence="5">
    <location>
        <begin position="21"/>
        <end position="44"/>
    </location>
</feature>